<dbReference type="InterPro" id="IPR051913">
    <property type="entry name" value="GH2_Domain-Containing"/>
</dbReference>
<keyword evidence="10" id="KW-1185">Reference proteome</keyword>
<dbReference type="Pfam" id="PF00703">
    <property type="entry name" value="Glyco_hydro_2"/>
    <property type="match status" value="1"/>
</dbReference>
<reference evidence="9 10" key="1">
    <citation type="submission" date="2019-11" db="EMBL/GenBank/DDBJ databases">
        <title>Pedobacter sp. HMF7647 Genome sequencing and assembly.</title>
        <authorList>
            <person name="Kang H."/>
            <person name="Kim H."/>
            <person name="Joh K."/>
        </authorList>
    </citation>
    <scope>NUCLEOTIDE SEQUENCE [LARGE SCALE GENOMIC DNA]</scope>
    <source>
        <strain evidence="9 10">HMF7647</strain>
    </source>
</reference>
<feature type="domain" description="Glycoside hydrolase family 2 immunoglobulin-like beta-sandwich" evidence="4">
    <location>
        <begin position="213"/>
        <end position="315"/>
    </location>
</feature>
<proteinExistence type="inferred from homology"/>
<dbReference type="AlphaFoldDB" id="A0A7K1YCU1"/>
<accession>A0A7K1YCU1</accession>
<evidence type="ECO:0000256" key="1">
    <source>
        <dbReference type="ARBA" id="ARBA00007401"/>
    </source>
</evidence>
<dbReference type="InterPro" id="IPR006103">
    <property type="entry name" value="Glyco_hydro_2_cat"/>
</dbReference>
<name>A0A7K1YCU1_9SPHI</name>
<evidence type="ECO:0000256" key="2">
    <source>
        <dbReference type="ARBA" id="ARBA00022801"/>
    </source>
</evidence>
<dbReference type="Gene3D" id="2.60.120.260">
    <property type="entry name" value="Galactose-binding domain-like"/>
    <property type="match status" value="1"/>
</dbReference>
<feature type="domain" description="Glycoside hydrolase family 2" evidence="8">
    <location>
        <begin position="716"/>
        <end position="817"/>
    </location>
</feature>
<dbReference type="InterPro" id="IPR023232">
    <property type="entry name" value="Glyco_hydro_2_AS"/>
</dbReference>
<feature type="domain" description="DUF4982" evidence="7">
    <location>
        <begin position="644"/>
        <end position="702"/>
    </location>
</feature>
<dbReference type="Pfam" id="PF18565">
    <property type="entry name" value="Glyco_hydro2_C5"/>
    <property type="match status" value="1"/>
</dbReference>
<organism evidence="9 10">
    <name type="scientific">Hufsiella arboris</name>
    <dbReference type="NCBI Taxonomy" id="2695275"/>
    <lineage>
        <taxon>Bacteria</taxon>
        <taxon>Pseudomonadati</taxon>
        <taxon>Bacteroidota</taxon>
        <taxon>Sphingobacteriia</taxon>
        <taxon>Sphingobacteriales</taxon>
        <taxon>Sphingobacteriaceae</taxon>
        <taxon>Hufsiella</taxon>
    </lineage>
</organism>
<dbReference type="InterPro" id="IPR036156">
    <property type="entry name" value="Beta-gal/glucu_dom_sf"/>
</dbReference>
<dbReference type="InterPro" id="IPR017853">
    <property type="entry name" value="GH"/>
</dbReference>
<dbReference type="Pfam" id="PF02837">
    <property type="entry name" value="Glyco_hydro_2_N"/>
    <property type="match status" value="1"/>
</dbReference>
<dbReference type="InterPro" id="IPR032311">
    <property type="entry name" value="DUF4982"/>
</dbReference>
<dbReference type="InterPro" id="IPR040605">
    <property type="entry name" value="Glyco_hydro2_dom5"/>
</dbReference>
<evidence type="ECO:0000259" key="5">
    <source>
        <dbReference type="Pfam" id="PF02836"/>
    </source>
</evidence>
<evidence type="ECO:0000313" key="10">
    <source>
        <dbReference type="Proteomes" id="UP000466586"/>
    </source>
</evidence>
<dbReference type="SUPFAM" id="SSF49785">
    <property type="entry name" value="Galactose-binding domain-like"/>
    <property type="match status" value="1"/>
</dbReference>
<comment type="similarity">
    <text evidence="1">Belongs to the glycosyl hydrolase 2 family.</text>
</comment>
<dbReference type="InterPro" id="IPR006104">
    <property type="entry name" value="Glyco_hydro_2_N"/>
</dbReference>
<dbReference type="GO" id="GO:0004553">
    <property type="term" value="F:hydrolase activity, hydrolyzing O-glycosyl compounds"/>
    <property type="evidence" value="ECO:0007669"/>
    <property type="project" value="InterPro"/>
</dbReference>
<sequence length="822" mass="92506">MFKSHFNLFRQTTFVLISFSLWFFKSEAFGQSAPFTSKQSFDANWKFEKSDFFNAESVVFNDKAWRTIDLPHDWSIEDLQGSAGDSIIGPFSKKSESAGATGYVMGGTGWYRKHFTLKPGEAGKQISILFDGVYMNSDVWINGKHLGNHPYGYTPFYYDLTNFLNPAGKDNVIAVKVKNLGVNSRWYSGSGIYRHVWMMMKNKIDFTEWGTFVTSPKVDKSLSTVQFQTEVENVSREIKNAVIGFTIFSTKGGKVVSGKINTKLNASGKTVLTKALNVARPDLWSPKSPHLYKADITIEINGKLISRKQLTFGIREISVDATYGLRINGEKLLLKGGGVHHDNGALGAVTIDRAEERKVEQLKANGFNAIRTTHNPPSEQFLNACDKLGMVVIDEAFDTWQHPKNKADYHLYFKEWWKKDLRSIVLRDRNHPSVIFWSIGNEINERAETDGVDLATQMVSLVKSIDPTRKVTEGVCGFWDHPGVEWDHSANAFKPLDVAGSNYEWKNYESDHQKYPERIMMGTESFAYEAAENWSQVEKHPYVIGDFVWTAMDYMGEAAIGHNDLDSVKPMPASMWPAYYISNCGDLDVTGIKRPQSYFRDVVWDRSVIEMAVHAPVPAGHKDVFSAWGWPDEYRSWNWEGNEGKELEITVYSKCDKVRLELNGKTLAEKQVSDPAKLAFKFNVPYNPGEIKAFAITNNEVVGATSLKTVGKPFKLRLTADRRRIDNSRNDLSYISVEVLDENDQLVPDAVMPVNFSISGAAEIAAIGNGNPKGMQSFRQLNHDTYQGRCLVIVRPVGKSGAVNLLTNARGLQPGKLEIRVQ</sequence>
<evidence type="ECO:0000259" key="7">
    <source>
        <dbReference type="Pfam" id="PF16355"/>
    </source>
</evidence>
<dbReference type="PROSITE" id="PS00608">
    <property type="entry name" value="GLYCOSYL_HYDROL_F2_2"/>
    <property type="match status" value="1"/>
</dbReference>
<dbReference type="PRINTS" id="PR00132">
    <property type="entry name" value="GLHYDRLASE2"/>
</dbReference>
<dbReference type="EMBL" id="WVHT01000007">
    <property type="protein sequence ID" value="MXV52250.1"/>
    <property type="molecule type" value="Genomic_DNA"/>
</dbReference>
<dbReference type="RefSeq" id="WP_160845429.1">
    <property type="nucleotide sequence ID" value="NZ_WVHT01000007.1"/>
</dbReference>
<dbReference type="InterPro" id="IPR006101">
    <property type="entry name" value="Glyco_hydro_2"/>
</dbReference>
<evidence type="ECO:0000259" key="6">
    <source>
        <dbReference type="Pfam" id="PF02837"/>
    </source>
</evidence>
<evidence type="ECO:0000259" key="8">
    <source>
        <dbReference type="Pfam" id="PF18565"/>
    </source>
</evidence>
<feature type="domain" description="Glycoside hydrolase family 2 catalytic" evidence="5">
    <location>
        <begin position="325"/>
        <end position="518"/>
    </location>
</feature>
<feature type="domain" description="Glycosyl hydrolases family 2 sugar binding" evidence="6">
    <location>
        <begin position="66"/>
        <end position="199"/>
    </location>
</feature>
<dbReference type="Pfam" id="PF02836">
    <property type="entry name" value="Glyco_hydro_2_C"/>
    <property type="match status" value="1"/>
</dbReference>
<dbReference type="InterPro" id="IPR013783">
    <property type="entry name" value="Ig-like_fold"/>
</dbReference>
<gene>
    <name evidence="9" type="ORF">GS399_14830</name>
</gene>
<dbReference type="InterPro" id="IPR008979">
    <property type="entry name" value="Galactose-bd-like_sf"/>
</dbReference>
<dbReference type="Gene3D" id="3.20.20.80">
    <property type="entry name" value="Glycosidases"/>
    <property type="match status" value="1"/>
</dbReference>
<keyword evidence="3" id="KW-0326">Glycosidase</keyword>
<dbReference type="SUPFAM" id="SSF51445">
    <property type="entry name" value="(Trans)glycosidases"/>
    <property type="match status" value="1"/>
</dbReference>
<keyword evidence="2" id="KW-0378">Hydrolase</keyword>
<dbReference type="InterPro" id="IPR006102">
    <property type="entry name" value="Ig-like_GH2"/>
</dbReference>
<evidence type="ECO:0000313" key="9">
    <source>
        <dbReference type="EMBL" id="MXV52250.1"/>
    </source>
</evidence>
<dbReference type="Gene3D" id="2.60.40.10">
    <property type="entry name" value="Immunoglobulins"/>
    <property type="match status" value="3"/>
</dbReference>
<dbReference type="Proteomes" id="UP000466586">
    <property type="component" value="Unassembled WGS sequence"/>
</dbReference>
<evidence type="ECO:0000259" key="4">
    <source>
        <dbReference type="Pfam" id="PF00703"/>
    </source>
</evidence>
<dbReference type="PANTHER" id="PTHR42732:SF1">
    <property type="entry name" value="BETA-MANNOSIDASE"/>
    <property type="match status" value="1"/>
</dbReference>
<dbReference type="SUPFAM" id="SSF49303">
    <property type="entry name" value="beta-Galactosidase/glucuronidase domain"/>
    <property type="match status" value="1"/>
</dbReference>
<comment type="caution">
    <text evidence="9">The sequence shown here is derived from an EMBL/GenBank/DDBJ whole genome shotgun (WGS) entry which is preliminary data.</text>
</comment>
<evidence type="ECO:0000256" key="3">
    <source>
        <dbReference type="ARBA" id="ARBA00023295"/>
    </source>
</evidence>
<dbReference type="Pfam" id="PF16355">
    <property type="entry name" value="DUF4982"/>
    <property type="match status" value="1"/>
</dbReference>
<dbReference type="GO" id="GO:0005975">
    <property type="term" value="P:carbohydrate metabolic process"/>
    <property type="evidence" value="ECO:0007669"/>
    <property type="project" value="InterPro"/>
</dbReference>
<protein>
    <submittedName>
        <fullName evidence="9">DUF4982 domain-containing protein</fullName>
    </submittedName>
</protein>
<dbReference type="PANTHER" id="PTHR42732">
    <property type="entry name" value="BETA-GALACTOSIDASE"/>
    <property type="match status" value="1"/>
</dbReference>